<organism evidence="2 4">
    <name type="scientific">Legionella quateirensis</name>
    <dbReference type="NCBI Taxonomy" id="45072"/>
    <lineage>
        <taxon>Bacteria</taxon>
        <taxon>Pseudomonadati</taxon>
        <taxon>Pseudomonadota</taxon>
        <taxon>Gammaproteobacteria</taxon>
        <taxon>Legionellales</taxon>
        <taxon>Legionellaceae</taxon>
        <taxon>Legionella</taxon>
    </lineage>
</organism>
<protein>
    <recommendedName>
        <fullName evidence="5">Coiled-coil protein</fullName>
    </recommendedName>
</protein>
<evidence type="ECO:0000313" key="3">
    <source>
        <dbReference type="Proteomes" id="UP000054639"/>
    </source>
</evidence>
<evidence type="ECO:0000313" key="4">
    <source>
        <dbReference type="Proteomes" id="UP000254230"/>
    </source>
</evidence>
<dbReference type="EMBL" id="LNYR01000006">
    <property type="protein sequence ID" value="KTD52796.1"/>
    <property type="molecule type" value="Genomic_DNA"/>
</dbReference>
<evidence type="ECO:0000313" key="2">
    <source>
        <dbReference type="EMBL" id="STY19215.1"/>
    </source>
</evidence>
<accession>A0A378KXC1</accession>
<keyword evidence="3" id="KW-1185">Reference proteome</keyword>
<dbReference type="RefSeq" id="WP_058472832.1">
    <property type="nucleotide sequence ID" value="NZ_CAAAIL010000011.1"/>
</dbReference>
<sequence length="119" mass="13481">MEPDTQIEAPVTHSTPGETIPENIINLERNLRGLRAEIDVKIHNFSAYEGENRVAYLTSLDAIAKELDSALEGLDTLVSLVSIQSHEEQQAFYQSETMQKFYGIVTEQLDEMSQLRKKL</sequence>
<reference evidence="2 4" key="2">
    <citation type="submission" date="2018-06" db="EMBL/GenBank/DDBJ databases">
        <authorList>
            <consortium name="Pathogen Informatics"/>
            <person name="Doyle S."/>
        </authorList>
    </citation>
    <scope>NUCLEOTIDE SEQUENCE [LARGE SCALE GENOMIC DNA]</scope>
    <source>
        <strain evidence="2 4">NCTC12376</strain>
    </source>
</reference>
<reference evidence="1 3" key="1">
    <citation type="submission" date="2015-11" db="EMBL/GenBank/DDBJ databases">
        <title>Genomic analysis of 38 Legionella species identifies large and diverse effector repertoires.</title>
        <authorList>
            <person name="Burstein D."/>
            <person name="Amaro F."/>
            <person name="Zusman T."/>
            <person name="Lifshitz Z."/>
            <person name="Cohen O."/>
            <person name="Gilbert J.A."/>
            <person name="Pupko T."/>
            <person name="Shuman H.A."/>
            <person name="Segal G."/>
        </authorList>
    </citation>
    <scope>NUCLEOTIDE SEQUENCE [LARGE SCALE GENOMIC DNA]</scope>
    <source>
        <strain evidence="1 3">ATCC 49507</strain>
    </source>
</reference>
<evidence type="ECO:0008006" key="5">
    <source>
        <dbReference type="Google" id="ProtNLM"/>
    </source>
</evidence>
<evidence type="ECO:0000313" key="1">
    <source>
        <dbReference type="EMBL" id="KTD52796.1"/>
    </source>
</evidence>
<name>A0A378KXC1_9GAMM</name>
<dbReference type="AlphaFoldDB" id="A0A378KXC1"/>
<dbReference type="EMBL" id="UGOW01000001">
    <property type="protein sequence ID" value="STY19215.1"/>
    <property type="molecule type" value="Genomic_DNA"/>
</dbReference>
<dbReference type="OrthoDB" id="5639050at2"/>
<dbReference type="Proteomes" id="UP000254230">
    <property type="component" value="Unassembled WGS sequence"/>
</dbReference>
<proteinExistence type="predicted"/>
<dbReference type="Proteomes" id="UP000054639">
    <property type="component" value="Unassembled WGS sequence"/>
</dbReference>
<gene>
    <name evidence="1" type="ORF">Lqua_0629</name>
    <name evidence="2" type="ORF">NCTC12376_03047</name>
</gene>